<dbReference type="Gene3D" id="3.10.320.10">
    <property type="entry name" value="Class II Histocompatibility Antigen, M Beta Chain, Chain B, domain 1"/>
    <property type="match status" value="1"/>
</dbReference>
<dbReference type="Proteomes" id="UP000525714">
    <property type="component" value="Unassembled WGS sequence"/>
</dbReference>
<reference evidence="4 5" key="1">
    <citation type="submission" date="2019-09" db="EMBL/GenBank/DDBJ databases">
        <title>Bird 10,000 Genomes (B10K) Project - Family phase.</title>
        <authorList>
            <person name="Zhang G."/>
        </authorList>
    </citation>
    <scope>NUCLEOTIDE SEQUENCE [LARGE SCALE GENOMIC DNA]</scope>
    <source>
        <strain evidence="4">B10K-DU-003-16</strain>
        <tissue evidence="4">Mixed tissue sample</tissue>
    </source>
</reference>
<feature type="non-terminal residue" evidence="4">
    <location>
        <position position="98"/>
    </location>
</feature>
<dbReference type="InterPro" id="IPR014745">
    <property type="entry name" value="MHC_II_a/b_N"/>
</dbReference>
<dbReference type="GO" id="GO:0019882">
    <property type="term" value="P:antigen processing and presentation"/>
    <property type="evidence" value="ECO:0007669"/>
    <property type="project" value="InterPro"/>
</dbReference>
<accession>A0A7K5KJL8</accession>
<dbReference type="SMART" id="SM00921">
    <property type="entry name" value="MHC_II_beta"/>
    <property type="match status" value="1"/>
</dbReference>
<dbReference type="InterPro" id="IPR050160">
    <property type="entry name" value="MHC/Immunoglobulin"/>
</dbReference>
<dbReference type="SUPFAM" id="SSF54452">
    <property type="entry name" value="MHC antigen-recognition domain"/>
    <property type="match status" value="1"/>
</dbReference>
<dbReference type="GO" id="GO:0042613">
    <property type="term" value="C:MHC class II protein complex"/>
    <property type="evidence" value="ECO:0007669"/>
    <property type="project" value="InterPro"/>
</dbReference>
<keyword evidence="2" id="KW-0325">Glycoprotein</keyword>
<dbReference type="Pfam" id="PF00969">
    <property type="entry name" value="MHC_II_beta"/>
    <property type="match status" value="1"/>
</dbReference>
<dbReference type="EMBL" id="VYZC01001090">
    <property type="protein sequence ID" value="NWT06416.1"/>
    <property type="molecule type" value="Genomic_DNA"/>
</dbReference>
<evidence type="ECO:0000256" key="2">
    <source>
        <dbReference type="ARBA" id="ARBA00023180"/>
    </source>
</evidence>
<feature type="non-terminal residue" evidence="4">
    <location>
        <position position="1"/>
    </location>
</feature>
<keyword evidence="5" id="KW-1185">Reference proteome</keyword>
<feature type="domain" description="MHC class II beta chain N-terminal" evidence="3">
    <location>
        <begin position="18"/>
        <end position="92"/>
    </location>
</feature>
<dbReference type="PANTHER" id="PTHR19944:SF99">
    <property type="entry name" value="HLA CLASS II HISTOCOMPATIBILITY ANTIGEN, DRB1 BETA CHAIN"/>
    <property type="match status" value="1"/>
</dbReference>
<dbReference type="InterPro" id="IPR011162">
    <property type="entry name" value="MHC_I/II-like_Ag-recog"/>
</dbReference>
<evidence type="ECO:0000259" key="3">
    <source>
        <dbReference type="SMART" id="SM00921"/>
    </source>
</evidence>
<name>A0A7K5KJL8_9TYRA</name>
<sequence>APDPYLAHAGVFQEMGKVECHFISGTERVRLLERHSYNREQYLHFDSDVGIHVGDTPNGEKVTRYWDSDQEWMEYQRCAVDTYCRHSYEVFRPFSVDR</sequence>
<evidence type="ECO:0000256" key="1">
    <source>
        <dbReference type="ARBA" id="ARBA00023157"/>
    </source>
</evidence>
<keyword evidence="1" id="KW-1015">Disulfide bond</keyword>
<evidence type="ECO:0000313" key="4">
    <source>
        <dbReference type="EMBL" id="NWT06416.1"/>
    </source>
</evidence>
<dbReference type="PANTHER" id="PTHR19944">
    <property type="entry name" value="MHC CLASS II-RELATED"/>
    <property type="match status" value="1"/>
</dbReference>
<gene>
    <name evidence="4" type="primary">Hb2l</name>
    <name evidence="4" type="ORF">MIOMAC_R15318</name>
</gene>
<comment type="caution">
    <text evidence="4">The sequence shown here is derived from an EMBL/GenBank/DDBJ whole genome shotgun (WGS) entry which is preliminary data.</text>
</comment>
<protein>
    <submittedName>
        <fullName evidence="4">HB2L protein</fullName>
    </submittedName>
</protein>
<dbReference type="AlphaFoldDB" id="A0A7K5KJL8"/>
<dbReference type="InterPro" id="IPR000353">
    <property type="entry name" value="MHC_II_b_N"/>
</dbReference>
<evidence type="ECO:0000313" key="5">
    <source>
        <dbReference type="Proteomes" id="UP000525714"/>
    </source>
</evidence>
<dbReference type="GO" id="GO:0006955">
    <property type="term" value="P:immune response"/>
    <property type="evidence" value="ECO:0007669"/>
    <property type="project" value="InterPro"/>
</dbReference>
<organism evidence="4 5">
    <name type="scientific">Mionectes macconnelli</name>
    <name type="common">McConnell's flycatcher</name>
    <dbReference type="NCBI Taxonomy" id="254557"/>
    <lineage>
        <taxon>Eukaryota</taxon>
        <taxon>Metazoa</taxon>
        <taxon>Chordata</taxon>
        <taxon>Craniata</taxon>
        <taxon>Vertebrata</taxon>
        <taxon>Euteleostomi</taxon>
        <taxon>Archelosauria</taxon>
        <taxon>Archosauria</taxon>
        <taxon>Dinosauria</taxon>
        <taxon>Saurischia</taxon>
        <taxon>Theropoda</taxon>
        <taxon>Coelurosauria</taxon>
        <taxon>Aves</taxon>
        <taxon>Neognathae</taxon>
        <taxon>Neoaves</taxon>
        <taxon>Telluraves</taxon>
        <taxon>Australaves</taxon>
        <taxon>Passeriformes</taxon>
        <taxon>Tyrannidae</taxon>
        <taxon>Mionectes</taxon>
    </lineage>
</organism>
<proteinExistence type="predicted"/>